<dbReference type="CDD" id="cd01392">
    <property type="entry name" value="HTH_LacI"/>
    <property type="match status" value="1"/>
</dbReference>
<organism evidence="5 6">
    <name type="scientific">Paenibacillus rhizosphaerae</name>
    <dbReference type="NCBI Taxonomy" id="297318"/>
    <lineage>
        <taxon>Bacteria</taxon>
        <taxon>Bacillati</taxon>
        <taxon>Bacillota</taxon>
        <taxon>Bacilli</taxon>
        <taxon>Bacillales</taxon>
        <taxon>Paenibacillaceae</taxon>
        <taxon>Paenibacillus</taxon>
    </lineage>
</organism>
<reference evidence="5 6" key="1">
    <citation type="submission" date="2016-11" db="EMBL/GenBank/DDBJ databases">
        <title>Paenibacillus species isolates.</title>
        <authorList>
            <person name="Beno S.M."/>
        </authorList>
    </citation>
    <scope>NUCLEOTIDE SEQUENCE [LARGE SCALE GENOMIC DNA]</scope>
    <source>
        <strain evidence="5 6">FSL R5-0378</strain>
    </source>
</reference>
<evidence type="ECO:0000313" key="5">
    <source>
        <dbReference type="EMBL" id="OMF57886.1"/>
    </source>
</evidence>
<dbReference type="InterPro" id="IPR010982">
    <property type="entry name" value="Lambda_DNA-bd_dom_sf"/>
</dbReference>
<dbReference type="Proteomes" id="UP000187172">
    <property type="component" value="Unassembled WGS sequence"/>
</dbReference>
<dbReference type="GO" id="GO:0000976">
    <property type="term" value="F:transcription cis-regulatory region binding"/>
    <property type="evidence" value="ECO:0007669"/>
    <property type="project" value="TreeGrafter"/>
</dbReference>
<dbReference type="Pfam" id="PF00356">
    <property type="entry name" value="LacI"/>
    <property type="match status" value="1"/>
</dbReference>
<dbReference type="SMART" id="SM00354">
    <property type="entry name" value="HTH_LACI"/>
    <property type="match status" value="1"/>
</dbReference>
<dbReference type="Gene3D" id="3.40.50.2300">
    <property type="match status" value="2"/>
</dbReference>
<keyword evidence="2" id="KW-0238">DNA-binding</keyword>
<dbReference type="STRING" id="297318.BK138_04710"/>
<keyword evidence="1" id="KW-0805">Transcription regulation</keyword>
<comment type="caution">
    <text evidence="5">The sequence shown here is derived from an EMBL/GenBank/DDBJ whole genome shotgun (WGS) entry which is preliminary data.</text>
</comment>
<evidence type="ECO:0000256" key="3">
    <source>
        <dbReference type="ARBA" id="ARBA00023163"/>
    </source>
</evidence>
<accession>A0A1R1F1Q9</accession>
<dbReference type="InterPro" id="IPR000843">
    <property type="entry name" value="HTH_LacI"/>
</dbReference>
<evidence type="ECO:0000313" key="6">
    <source>
        <dbReference type="Proteomes" id="UP000187172"/>
    </source>
</evidence>
<dbReference type="Gene3D" id="1.10.260.40">
    <property type="entry name" value="lambda repressor-like DNA-binding domains"/>
    <property type="match status" value="1"/>
</dbReference>
<dbReference type="CDD" id="cd06267">
    <property type="entry name" value="PBP1_LacI_sugar_binding-like"/>
    <property type="match status" value="1"/>
</dbReference>
<keyword evidence="6" id="KW-1185">Reference proteome</keyword>
<dbReference type="RefSeq" id="WP_076166572.1">
    <property type="nucleotide sequence ID" value="NZ_MRTP01000001.1"/>
</dbReference>
<dbReference type="PANTHER" id="PTHR30146">
    <property type="entry name" value="LACI-RELATED TRANSCRIPTIONAL REPRESSOR"/>
    <property type="match status" value="1"/>
</dbReference>
<feature type="domain" description="HTH lacI-type" evidence="4">
    <location>
        <begin position="2"/>
        <end position="56"/>
    </location>
</feature>
<evidence type="ECO:0000256" key="1">
    <source>
        <dbReference type="ARBA" id="ARBA00023015"/>
    </source>
</evidence>
<keyword evidence="3" id="KW-0804">Transcription</keyword>
<dbReference type="InterPro" id="IPR046335">
    <property type="entry name" value="LacI/GalR-like_sensor"/>
</dbReference>
<dbReference type="SUPFAM" id="SSF47413">
    <property type="entry name" value="lambda repressor-like DNA-binding domains"/>
    <property type="match status" value="1"/>
</dbReference>
<dbReference type="Pfam" id="PF13377">
    <property type="entry name" value="Peripla_BP_3"/>
    <property type="match status" value="1"/>
</dbReference>
<dbReference type="PRINTS" id="PR00036">
    <property type="entry name" value="HTHLACI"/>
</dbReference>
<evidence type="ECO:0000256" key="2">
    <source>
        <dbReference type="ARBA" id="ARBA00023125"/>
    </source>
</evidence>
<name>A0A1R1F1Q9_9BACL</name>
<sequence>MATIYDIAREAGVSIATVSKVINQTGRISDKTRKHVQDVMKRIDYQPSVVASALTKKRTYSLGLLIPDIANPFFAELARSIEDHAHELGYSLVICSTDNDLTREERYINVLRQKSADGIIIATGARNDAMMKQLMKYKLPVAVIAREMPLLAVDTVLVDDYLGGYLAASHLTGLGHRNIAVIAEDLAVMSSKERVRGYKKALEEAGIPYDENLVAVSPFHVEGGKATAKELLSGANPPSAIFGCNDLLAIGVVQAARELGLRVPEDVSVVGFDNTVLATIIDPPLTSVAQPVQQMGKEIVQLITGEIDGSKPSKQRLVLLPELVVRGTTSAV</sequence>
<protein>
    <submittedName>
        <fullName evidence="5">LacI family transcriptional regulator</fullName>
    </submittedName>
</protein>
<dbReference type="GO" id="GO:0003700">
    <property type="term" value="F:DNA-binding transcription factor activity"/>
    <property type="evidence" value="ECO:0007669"/>
    <property type="project" value="TreeGrafter"/>
</dbReference>
<gene>
    <name evidence="5" type="ORF">BK138_04710</name>
</gene>
<dbReference type="SUPFAM" id="SSF53822">
    <property type="entry name" value="Periplasmic binding protein-like I"/>
    <property type="match status" value="1"/>
</dbReference>
<dbReference type="PANTHER" id="PTHR30146:SF147">
    <property type="entry name" value="HTH-TYPE TRANSCRIPTIONAL REGULATOR DEGA"/>
    <property type="match status" value="1"/>
</dbReference>
<dbReference type="PROSITE" id="PS00356">
    <property type="entry name" value="HTH_LACI_1"/>
    <property type="match status" value="1"/>
</dbReference>
<evidence type="ECO:0000259" key="4">
    <source>
        <dbReference type="PROSITE" id="PS50932"/>
    </source>
</evidence>
<dbReference type="PROSITE" id="PS50932">
    <property type="entry name" value="HTH_LACI_2"/>
    <property type="match status" value="1"/>
</dbReference>
<proteinExistence type="predicted"/>
<dbReference type="AlphaFoldDB" id="A0A1R1F1Q9"/>
<dbReference type="InterPro" id="IPR028082">
    <property type="entry name" value="Peripla_BP_I"/>
</dbReference>
<dbReference type="EMBL" id="MRTP01000001">
    <property type="protein sequence ID" value="OMF57886.1"/>
    <property type="molecule type" value="Genomic_DNA"/>
</dbReference>